<evidence type="ECO:0000256" key="5">
    <source>
        <dbReference type="ARBA" id="ARBA00022777"/>
    </source>
</evidence>
<dbReference type="SMART" id="SM00086">
    <property type="entry name" value="PAC"/>
    <property type="match status" value="1"/>
</dbReference>
<keyword evidence="3 6" id="KW-0597">Phosphoprotein</keyword>
<gene>
    <name evidence="13" type="ORF">CH338_18350</name>
</gene>
<keyword evidence="14" id="KW-1185">Reference proteome</keyword>
<dbReference type="SUPFAM" id="SSF47384">
    <property type="entry name" value="Homodimeric domain of signal transducing histidine kinase"/>
    <property type="match status" value="1"/>
</dbReference>
<dbReference type="PRINTS" id="PR00344">
    <property type="entry name" value="BCTRLSENSOR"/>
</dbReference>
<dbReference type="PROSITE" id="PS50109">
    <property type="entry name" value="HIS_KIN"/>
    <property type="match status" value="1"/>
</dbReference>
<comment type="catalytic activity">
    <reaction evidence="1">
        <text>ATP + protein L-histidine = ADP + protein N-phospho-L-histidine.</text>
        <dbReference type="EC" id="2.7.13.3"/>
    </reaction>
</comment>
<dbReference type="Pfam" id="PF13185">
    <property type="entry name" value="GAF_2"/>
    <property type="match status" value="1"/>
</dbReference>
<dbReference type="InterPro" id="IPR013655">
    <property type="entry name" value="PAS_fold_3"/>
</dbReference>
<feature type="compositionally biased region" description="Basic and acidic residues" evidence="8">
    <location>
        <begin position="10"/>
        <end position="21"/>
    </location>
</feature>
<evidence type="ECO:0000259" key="9">
    <source>
        <dbReference type="PROSITE" id="PS50109"/>
    </source>
</evidence>
<dbReference type="CDD" id="cd00130">
    <property type="entry name" value="PAS"/>
    <property type="match status" value="1"/>
</dbReference>
<dbReference type="SUPFAM" id="SSF55785">
    <property type="entry name" value="PYP-like sensor domain (PAS domain)"/>
    <property type="match status" value="1"/>
</dbReference>
<dbReference type="InterPro" id="IPR000014">
    <property type="entry name" value="PAS"/>
</dbReference>
<evidence type="ECO:0000256" key="8">
    <source>
        <dbReference type="SAM" id="MobiDB-lite"/>
    </source>
</evidence>
<dbReference type="InterPro" id="IPR013656">
    <property type="entry name" value="PAS_4"/>
</dbReference>
<evidence type="ECO:0000256" key="7">
    <source>
        <dbReference type="SAM" id="Coils"/>
    </source>
</evidence>
<dbReference type="EC" id="2.7.13.3" evidence="2"/>
<dbReference type="Gene3D" id="1.10.287.130">
    <property type="match status" value="1"/>
</dbReference>
<dbReference type="CDD" id="cd00082">
    <property type="entry name" value="HisKA"/>
    <property type="match status" value="1"/>
</dbReference>
<dbReference type="PROSITE" id="PS50110">
    <property type="entry name" value="RESPONSE_REGULATORY"/>
    <property type="match status" value="1"/>
</dbReference>
<dbReference type="InterPro" id="IPR005467">
    <property type="entry name" value="His_kinase_dom"/>
</dbReference>
<dbReference type="Pfam" id="PF02518">
    <property type="entry name" value="HATPase_c"/>
    <property type="match status" value="1"/>
</dbReference>
<dbReference type="InterPro" id="IPR052162">
    <property type="entry name" value="Sensor_kinase/Photoreceptor"/>
</dbReference>
<dbReference type="SMART" id="SM00387">
    <property type="entry name" value="HATPase_c"/>
    <property type="match status" value="1"/>
</dbReference>
<dbReference type="InterPro" id="IPR003594">
    <property type="entry name" value="HATPase_dom"/>
</dbReference>
<feature type="domain" description="PAC" evidence="12">
    <location>
        <begin position="550"/>
        <end position="602"/>
    </location>
</feature>
<dbReference type="InterPro" id="IPR029016">
    <property type="entry name" value="GAF-like_dom_sf"/>
</dbReference>
<keyword evidence="7" id="KW-0175">Coiled coil</keyword>
<dbReference type="SMART" id="SM00448">
    <property type="entry name" value="REC"/>
    <property type="match status" value="1"/>
</dbReference>
<evidence type="ECO:0000259" key="11">
    <source>
        <dbReference type="PROSITE" id="PS50112"/>
    </source>
</evidence>
<dbReference type="InterPro" id="IPR001789">
    <property type="entry name" value="Sig_transdc_resp-reg_receiver"/>
</dbReference>
<dbReference type="InterPro" id="IPR036890">
    <property type="entry name" value="HATPase_C_sf"/>
</dbReference>
<proteinExistence type="predicted"/>
<name>A0A327KEJ3_9BRAD</name>
<dbReference type="InterPro" id="IPR001610">
    <property type="entry name" value="PAC"/>
</dbReference>
<dbReference type="GO" id="GO:0000155">
    <property type="term" value="F:phosphorelay sensor kinase activity"/>
    <property type="evidence" value="ECO:0007669"/>
    <property type="project" value="InterPro"/>
</dbReference>
<accession>A0A327KEJ3</accession>
<dbReference type="Gene3D" id="3.30.450.40">
    <property type="match status" value="1"/>
</dbReference>
<dbReference type="SMART" id="SM00091">
    <property type="entry name" value="PAS"/>
    <property type="match status" value="1"/>
</dbReference>
<feature type="coiled-coil region" evidence="7">
    <location>
        <begin position="593"/>
        <end position="652"/>
    </location>
</feature>
<dbReference type="InterPro" id="IPR000700">
    <property type="entry name" value="PAS-assoc_C"/>
</dbReference>
<feature type="region of interest" description="Disordered" evidence="8">
    <location>
        <begin position="1"/>
        <end position="28"/>
    </location>
</feature>
<feature type="region of interest" description="Disordered" evidence="8">
    <location>
        <begin position="88"/>
        <end position="124"/>
    </location>
</feature>
<dbReference type="SMART" id="SM00388">
    <property type="entry name" value="HisKA"/>
    <property type="match status" value="1"/>
</dbReference>
<dbReference type="Gene3D" id="3.30.450.20">
    <property type="entry name" value="PAS domain"/>
    <property type="match status" value="2"/>
</dbReference>
<evidence type="ECO:0000256" key="1">
    <source>
        <dbReference type="ARBA" id="ARBA00000085"/>
    </source>
</evidence>
<dbReference type="Gene3D" id="3.30.565.10">
    <property type="entry name" value="Histidine kinase-like ATPase, C-terminal domain"/>
    <property type="match status" value="1"/>
</dbReference>
<dbReference type="PANTHER" id="PTHR43304">
    <property type="entry name" value="PHYTOCHROME-LIKE PROTEIN CPH1"/>
    <property type="match status" value="1"/>
</dbReference>
<dbReference type="AlphaFoldDB" id="A0A327KEJ3"/>
<dbReference type="InterPro" id="IPR003661">
    <property type="entry name" value="HisK_dim/P_dom"/>
</dbReference>
<evidence type="ECO:0000256" key="6">
    <source>
        <dbReference type="PROSITE-ProRule" id="PRU00169"/>
    </source>
</evidence>
<dbReference type="SUPFAM" id="SSF52172">
    <property type="entry name" value="CheY-like"/>
    <property type="match status" value="1"/>
</dbReference>
<feature type="domain" description="Histidine kinase" evidence="9">
    <location>
        <begin position="661"/>
        <end position="884"/>
    </location>
</feature>
<protein>
    <recommendedName>
        <fullName evidence="2">histidine kinase</fullName>
        <ecNumber evidence="2">2.7.13.3</ecNumber>
    </recommendedName>
</protein>
<dbReference type="InterPro" id="IPR036097">
    <property type="entry name" value="HisK_dim/P_sf"/>
</dbReference>
<dbReference type="InterPro" id="IPR035965">
    <property type="entry name" value="PAS-like_dom_sf"/>
</dbReference>
<dbReference type="OrthoDB" id="9796100at2"/>
<dbReference type="FunFam" id="3.30.450.20:FF:000099">
    <property type="entry name" value="Sensory box sensor histidine kinase"/>
    <property type="match status" value="1"/>
</dbReference>
<reference evidence="13 14" key="1">
    <citation type="submission" date="2017-07" db="EMBL/GenBank/DDBJ databases">
        <title>Draft Genome Sequences of Select Purple Nonsulfur Bacteria.</title>
        <authorList>
            <person name="Lasarre B."/>
            <person name="Mckinlay J.B."/>
        </authorList>
    </citation>
    <scope>NUCLEOTIDE SEQUENCE [LARGE SCALE GENOMIC DNA]</scope>
    <source>
        <strain evidence="13 14">DSM 11907</strain>
    </source>
</reference>
<sequence>MASWSSGVDRGPHVTAREGTRKGIRSPGLNLCARNRFDWSPTFRHLDRNQFARSPGRTDAPLWGLGSPATVRSPFDAVPESRVMTAHRANADPPTPVCAAEPPRPTATDADPTKDAANTETTQKTATVTVPEPGRAEIISTTCQFLAEGGEMGALMRAHDWTRSPLGPPGQWPDALKMAVSICLASRFPMVIWWGPDLVMLYNDAYRPILGLTKHPASLGRSGRGIWPETWSIIGPQLESVLKGEATWSQDVLLPLDRNNYLEEAYFTYSYSPIKHADGRIGGVFTAVTETTERVLGERRLKILRELAAQTADARTVEHACKCALAVLGADNPDVPLALLYLHDDDRGVARAVGATRVPADRFAAEIGPEDDDPWSVARVIRTGEAALIDYLPFRFGSLTGAAWPEPVKRALVLPVPRLGAAGATCGAVVIGINPRRAFDDDYRGFLDLVVGHLASALSNARASEEERRRTDELARLEARFRDLADSAPVMIWVCEPSGRATWFNRPWLAFTGRSLDASLGDGWLADVHPDDRARCESVYGAAFAQREPFRFEFRLRRRDGEWCQVDDTGVPHYAADGAFLGFIGSCVDVSAARRFEAALRKSREELLRLNETLETRVAERTEDLAAANRQLLAQIEEREQVEATLRQMQRLDAVGQLTSGVAHDFNNLLTVILGNASHLERLWAEADDPKLMRRVTHIRIAAERGAKLIAQLLAFSRRQRLEPRALDLNETVTRMRELLGTTMGGGIEIETVLADEPWSALVDPTQLELVILNLAINARDAMQVGGRLTVRTTNVTRDDPTRPEHPGPGDYVEVAVSDTGTGMSEEVQAKAFEPFFTTKTVGKGSGLGLSQVLGFAKQSGGGVAIETEPGHGTTVRVFFPRAPSAEEAETNGAPEKPTGKRLSACVLVVDDDDDVRHVTATMLETLGHRVVEAGSGGAALDRLASRDDIELALIDFAMPGMSGLDLAREARLRRPALPILFITGYADSTVLAGVRHEHILPKPFLEPELDRRIRAALANTRAGTVDALMSPQR</sequence>
<feature type="domain" description="PAS" evidence="11">
    <location>
        <begin position="477"/>
        <end position="547"/>
    </location>
</feature>
<dbReference type="Pfam" id="PF08447">
    <property type="entry name" value="PAS_3"/>
    <property type="match status" value="1"/>
</dbReference>
<dbReference type="Pfam" id="PF00072">
    <property type="entry name" value="Response_reg"/>
    <property type="match status" value="1"/>
</dbReference>
<dbReference type="PROSITE" id="PS50112">
    <property type="entry name" value="PAS"/>
    <property type="match status" value="1"/>
</dbReference>
<evidence type="ECO:0000313" key="14">
    <source>
        <dbReference type="Proteomes" id="UP000248863"/>
    </source>
</evidence>
<keyword evidence="4" id="KW-0808">Transferase</keyword>
<dbReference type="InterPro" id="IPR003018">
    <property type="entry name" value="GAF"/>
</dbReference>
<dbReference type="NCBIfam" id="TIGR00229">
    <property type="entry name" value="sensory_box"/>
    <property type="match status" value="1"/>
</dbReference>
<evidence type="ECO:0000313" key="13">
    <source>
        <dbReference type="EMBL" id="RAI35965.1"/>
    </source>
</evidence>
<evidence type="ECO:0000259" key="12">
    <source>
        <dbReference type="PROSITE" id="PS50113"/>
    </source>
</evidence>
<dbReference type="SUPFAM" id="SSF55874">
    <property type="entry name" value="ATPase domain of HSP90 chaperone/DNA topoisomerase II/histidine kinase"/>
    <property type="match status" value="1"/>
</dbReference>
<dbReference type="Proteomes" id="UP000248863">
    <property type="component" value="Unassembled WGS sequence"/>
</dbReference>
<dbReference type="InterPro" id="IPR004358">
    <property type="entry name" value="Sig_transdc_His_kin-like_C"/>
</dbReference>
<evidence type="ECO:0000259" key="10">
    <source>
        <dbReference type="PROSITE" id="PS50110"/>
    </source>
</evidence>
<dbReference type="InterPro" id="IPR011006">
    <property type="entry name" value="CheY-like_superfamily"/>
</dbReference>
<evidence type="ECO:0000256" key="4">
    <source>
        <dbReference type="ARBA" id="ARBA00022679"/>
    </source>
</evidence>
<evidence type="ECO:0000256" key="2">
    <source>
        <dbReference type="ARBA" id="ARBA00012438"/>
    </source>
</evidence>
<organism evidence="13 14">
    <name type="scientific">Rhodoplanes elegans</name>
    <dbReference type="NCBI Taxonomy" id="29408"/>
    <lineage>
        <taxon>Bacteria</taxon>
        <taxon>Pseudomonadati</taxon>
        <taxon>Pseudomonadota</taxon>
        <taxon>Alphaproteobacteria</taxon>
        <taxon>Hyphomicrobiales</taxon>
        <taxon>Nitrobacteraceae</taxon>
        <taxon>Rhodoplanes</taxon>
    </lineage>
</organism>
<dbReference type="PROSITE" id="PS50113">
    <property type="entry name" value="PAC"/>
    <property type="match status" value="1"/>
</dbReference>
<evidence type="ECO:0000256" key="3">
    <source>
        <dbReference type="ARBA" id="ARBA00022553"/>
    </source>
</evidence>
<dbReference type="Gene3D" id="3.40.50.2300">
    <property type="match status" value="1"/>
</dbReference>
<feature type="modified residue" description="4-aspartylphosphate" evidence="6">
    <location>
        <position position="956"/>
    </location>
</feature>
<dbReference type="EMBL" id="NPEU01000237">
    <property type="protein sequence ID" value="RAI35965.1"/>
    <property type="molecule type" value="Genomic_DNA"/>
</dbReference>
<comment type="caution">
    <text evidence="13">The sequence shown here is derived from an EMBL/GenBank/DDBJ whole genome shotgun (WGS) entry which is preliminary data.</text>
</comment>
<keyword evidence="5" id="KW-0418">Kinase</keyword>
<dbReference type="SUPFAM" id="SSF55781">
    <property type="entry name" value="GAF domain-like"/>
    <property type="match status" value="1"/>
</dbReference>
<dbReference type="PANTHER" id="PTHR43304:SF1">
    <property type="entry name" value="PAC DOMAIN-CONTAINING PROTEIN"/>
    <property type="match status" value="1"/>
</dbReference>
<feature type="domain" description="Response regulatory" evidence="10">
    <location>
        <begin position="906"/>
        <end position="1018"/>
    </location>
</feature>
<dbReference type="Pfam" id="PF08448">
    <property type="entry name" value="PAS_4"/>
    <property type="match status" value="1"/>
</dbReference>
<feature type="compositionally biased region" description="Low complexity" evidence="8">
    <location>
        <begin position="106"/>
        <end position="124"/>
    </location>
</feature>
<dbReference type="Pfam" id="PF00512">
    <property type="entry name" value="HisKA"/>
    <property type="match status" value="1"/>
</dbReference>